<sequence length="75" mass="8931">MSRRIDHRWRIATRRQRFVDLRWKAASTGCGFVLTRQPRLLGAIYMLLPLRGPAELFYCLDEVEHYLNQRTRPAS</sequence>
<protein>
    <submittedName>
        <fullName evidence="1">Uncharacterized protein</fullName>
    </submittedName>
</protein>
<name>A0A840WKV4_9ACTN</name>
<comment type="caution">
    <text evidence="1">The sequence shown here is derived from an EMBL/GenBank/DDBJ whole genome shotgun (WGS) entry which is preliminary data.</text>
</comment>
<accession>A0A840WKV4</accession>
<organism evidence="1 2">
    <name type="scientific">Nocardiopsis metallicus</name>
    <dbReference type="NCBI Taxonomy" id="179819"/>
    <lineage>
        <taxon>Bacteria</taxon>
        <taxon>Bacillati</taxon>
        <taxon>Actinomycetota</taxon>
        <taxon>Actinomycetes</taxon>
        <taxon>Streptosporangiales</taxon>
        <taxon>Nocardiopsidaceae</taxon>
        <taxon>Nocardiopsis</taxon>
    </lineage>
</organism>
<dbReference type="AlphaFoldDB" id="A0A840WKV4"/>
<keyword evidence="2" id="KW-1185">Reference proteome</keyword>
<dbReference type="Proteomes" id="UP000579647">
    <property type="component" value="Unassembled WGS sequence"/>
</dbReference>
<evidence type="ECO:0000313" key="1">
    <source>
        <dbReference type="EMBL" id="MBB5492297.1"/>
    </source>
</evidence>
<evidence type="ECO:0000313" key="2">
    <source>
        <dbReference type="Proteomes" id="UP000579647"/>
    </source>
</evidence>
<dbReference type="EMBL" id="JACHDO010000001">
    <property type="protein sequence ID" value="MBB5492297.1"/>
    <property type="molecule type" value="Genomic_DNA"/>
</dbReference>
<gene>
    <name evidence="1" type="ORF">HNR07_003434</name>
</gene>
<dbReference type="RefSeq" id="WP_184365791.1">
    <property type="nucleotide sequence ID" value="NZ_BAAAKM010000123.1"/>
</dbReference>
<proteinExistence type="predicted"/>
<reference evidence="1 2" key="1">
    <citation type="submission" date="2020-08" db="EMBL/GenBank/DDBJ databases">
        <title>Sequencing the genomes of 1000 actinobacteria strains.</title>
        <authorList>
            <person name="Klenk H.-P."/>
        </authorList>
    </citation>
    <scope>NUCLEOTIDE SEQUENCE [LARGE SCALE GENOMIC DNA]</scope>
    <source>
        <strain evidence="1 2">DSM 44598</strain>
    </source>
</reference>